<keyword evidence="7 9" id="KW-0413">Isomerase</keyword>
<evidence type="ECO:0000256" key="9">
    <source>
        <dbReference type="PROSITE-ProRule" id="PRU00277"/>
    </source>
</evidence>
<evidence type="ECO:0000256" key="8">
    <source>
        <dbReference type="ARBA" id="ARBA00037071"/>
    </source>
</evidence>
<feature type="compositionally biased region" description="Basic and acidic residues" evidence="11">
    <location>
        <begin position="187"/>
        <end position="196"/>
    </location>
</feature>
<accession>A0ABS9MPG7</accession>
<evidence type="ECO:0000256" key="10">
    <source>
        <dbReference type="RuleBase" id="RU003915"/>
    </source>
</evidence>
<evidence type="ECO:0000256" key="5">
    <source>
        <dbReference type="ARBA" id="ARBA00023110"/>
    </source>
</evidence>
<name>A0ABS9MPG7_9BURK</name>
<comment type="function">
    <text evidence="8">Also involved in hydrogenase metallocenter assembly, probably by participating in the nickel insertion step. This function in hydrogenase biosynthesis requires chaperone activity and the presence of the metal-binding domain, but not PPIase activity.</text>
</comment>
<keyword evidence="4" id="KW-0963">Cytoplasm</keyword>
<sequence length="215" mass="23734">MAKTVEAGSLVTIFVTVWDLRGNIVDQTGEEGVSLRCGNEDVFPRMDQALVGKKEGESFDVILEPEESFGDFDENLVHLVPVASLGVKNLKKGMRFSHIPGVPVDEGRAYIVTDIADGQAVLDGNHPYAGWTLRFSVKVLRVESLEEGDVDDSDIFIPDFLKPASASVKREAEDMLDVERARKRISEALDRREQSEPAHPMGSGLFTSFVPKKDE</sequence>
<dbReference type="PROSITE" id="PS50059">
    <property type="entry name" value="FKBP_PPIASE"/>
    <property type="match status" value="1"/>
</dbReference>
<dbReference type="InterPro" id="IPR046357">
    <property type="entry name" value="PPIase_dom_sf"/>
</dbReference>
<evidence type="ECO:0000256" key="2">
    <source>
        <dbReference type="ARBA" id="ARBA00004496"/>
    </source>
</evidence>
<dbReference type="Gene3D" id="3.10.50.40">
    <property type="match status" value="1"/>
</dbReference>
<keyword evidence="14" id="KW-1185">Reference proteome</keyword>
<comment type="caution">
    <text evidence="13">The sequence shown here is derived from an EMBL/GenBank/DDBJ whole genome shotgun (WGS) entry which is preliminary data.</text>
</comment>
<dbReference type="Proteomes" id="UP001297600">
    <property type="component" value="Unassembled WGS sequence"/>
</dbReference>
<feature type="domain" description="PPIase FKBP-type" evidence="12">
    <location>
        <begin position="8"/>
        <end position="81"/>
    </location>
</feature>
<evidence type="ECO:0000256" key="4">
    <source>
        <dbReference type="ARBA" id="ARBA00022490"/>
    </source>
</evidence>
<keyword evidence="6" id="KW-0143">Chaperone</keyword>
<protein>
    <recommendedName>
        <fullName evidence="10">Peptidyl-prolyl cis-trans isomerase</fullName>
        <ecNumber evidence="10">5.2.1.8</ecNumber>
    </recommendedName>
</protein>
<dbReference type="InterPro" id="IPR001179">
    <property type="entry name" value="PPIase_FKBP_dom"/>
</dbReference>
<dbReference type="Pfam" id="PF00254">
    <property type="entry name" value="FKBP_C"/>
    <property type="match status" value="1"/>
</dbReference>
<comment type="similarity">
    <text evidence="3 10">Belongs to the FKBP-type PPIase family.</text>
</comment>
<evidence type="ECO:0000256" key="7">
    <source>
        <dbReference type="ARBA" id="ARBA00023235"/>
    </source>
</evidence>
<dbReference type="PANTHER" id="PTHR47861">
    <property type="entry name" value="FKBP-TYPE PEPTIDYL-PROLYL CIS-TRANS ISOMERASE SLYD"/>
    <property type="match status" value="1"/>
</dbReference>
<keyword evidence="5 9" id="KW-0697">Rotamase</keyword>
<evidence type="ECO:0000313" key="13">
    <source>
        <dbReference type="EMBL" id="MCG5030511.1"/>
    </source>
</evidence>
<gene>
    <name evidence="13" type="ORF">MAF45_03505</name>
</gene>
<comment type="subcellular location">
    <subcellularLocation>
        <location evidence="2">Cytoplasm</location>
    </subcellularLocation>
</comment>
<dbReference type="PANTHER" id="PTHR47861:SF3">
    <property type="entry name" value="FKBP-TYPE PEPTIDYL-PROLYL CIS-TRANS ISOMERASE SLYD"/>
    <property type="match status" value="1"/>
</dbReference>
<feature type="region of interest" description="Disordered" evidence="11">
    <location>
        <begin position="187"/>
        <end position="215"/>
    </location>
</feature>
<comment type="catalytic activity">
    <reaction evidence="1 9 10">
        <text>[protein]-peptidylproline (omega=180) = [protein]-peptidylproline (omega=0)</text>
        <dbReference type="Rhea" id="RHEA:16237"/>
        <dbReference type="Rhea" id="RHEA-COMP:10747"/>
        <dbReference type="Rhea" id="RHEA-COMP:10748"/>
        <dbReference type="ChEBI" id="CHEBI:83833"/>
        <dbReference type="ChEBI" id="CHEBI:83834"/>
        <dbReference type="EC" id="5.2.1.8"/>
    </reaction>
</comment>
<organism evidence="13 14">
    <name type="scientific">Mesosutterella porci</name>
    <dbReference type="NCBI Taxonomy" id="2915351"/>
    <lineage>
        <taxon>Bacteria</taxon>
        <taxon>Pseudomonadati</taxon>
        <taxon>Pseudomonadota</taxon>
        <taxon>Betaproteobacteria</taxon>
        <taxon>Burkholderiales</taxon>
        <taxon>Sutterellaceae</taxon>
        <taxon>Mesosutterella</taxon>
    </lineage>
</organism>
<reference evidence="13 14" key="1">
    <citation type="submission" date="2022-02" db="EMBL/GenBank/DDBJ databases">
        <title>Mesosutterella porci, a novel member of the family Sutterellaceae from pig feces.</title>
        <authorList>
            <person name="Wylensek D."/>
            <person name="Clavel T."/>
        </authorList>
    </citation>
    <scope>NUCLEOTIDE SEQUENCE [LARGE SCALE GENOMIC DNA]</scope>
    <source>
        <strain evidence="14">oilRF-744-wt-GAM-9</strain>
    </source>
</reference>
<proteinExistence type="inferred from homology"/>
<evidence type="ECO:0000256" key="6">
    <source>
        <dbReference type="ARBA" id="ARBA00023186"/>
    </source>
</evidence>
<evidence type="ECO:0000256" key="11">
    <source>
        <dbReference type="SAM" id="MobiDB-lite"/>
    </source>
</evidence>
<dbReference type="GO" id="GO:0003755">
    <property type="term" value="F:peptidyl-prolyl cis-trans isomerase activity"/>
    <property type="evidence" value="ECO:0007669"/>
    <property type="project" value="UniProtKB-EC"/>
</dbReference>
<dbReference type="SUPFAM" id="SSF54534">
    <property type="entry name" value="FKBP-like"/>
    <property type="match status" value="1"/>
</dbReference>
<evidence type="ECO:0000256" key="1">
    <source>
        <dbReference type="ARBA" id="ARBA00000971"/>
    </source>
</evidence>
<dbReference type="EC" id="5.2.1.8" evidence="10"/>
<dbReference type="EMBL" id="JAKNCT010000003">
    <property type="protein sequence ID" value="MCG5030511.1"/>
    <property type="molecule type" value="Genomic_DNA"/>
</dbReference>
<dbReference type="RefSeq" id="WP_237978165.1">
    <property type="nucleotide sequence ID" value="NZ_JAKNCT010000003.1"/>
</dbReference>
<evidence type="ECO:0000256" key="3">
    <source>
        <dbReference type="ARBA" id="ARBA00006577"/>
    </source>
</evidence>
<evidence type="ECO:0000313" key="14">
    <source>
        <dbReference type="Proteomes" id="UP001297600"/>
    </source>
</evidence>
<evidence type="ECO:0000259" key="12">
    <source>
        <dbReference type="PROSITE" id="PS50059"/>
    </source>
</evidence>